<feature type="region of interest" description="Disordered" evidence="1">
    <location>
        <begin position="1"/>
        <end position="124"/>
    </location>
</feature>
<proteinExistence type="predicted"/>
<feature type="compositionally biased region" description="Basic and acidic residues" evidence="1">
    <location>
        <begin position="7"/>
        <end position="29"/>
    </location>
</feature>
<name>A0A366M2P3_9ACTN</name>
<organism evidence="2 3">
    <name type="scientific">Spongiactinospora rosea</name>
    <dbReference type="NCBI Taxonomy" id="2248750"/>
    <lineage>
        <taxon>Bacteria</taxon>
        <taxon>Bacillati</taxon>
        <taxon>Actinomycetota</taxon>
        <taxon>Actinomycetes</taxon>
        <taxon>Streptosporangiales</taxon>
        <taxon>Streptosporangiaceae</taxon>
        <taxon>Spongiactinospora</taxon>
    </lineage>
</organism>
<evidence type="ECO:0000256" key="1">
    <source>
        <dbReference type="SAM" id="MobiDB-lite"/>
    </source>
</evidence>
<comment type="caution">
    <text evidence="2">The sequence shown here is derived from an EMBL/GenBank/DDBJ whole genome shotgun (WGS) entry which is preliminary data.</text>
</comment>
<reference evidence="2 3" key="1">
    <citation type="submission" date="2018-06" db="EMBL/GenBank/DDBJ databases">
        <title>Sphaerisporangium craniellae sp. nov., isolated from a marine sponge in the South China Sea.</title>
        <authorList>
            <person name="Li L."/>
        </authorList>
    </citation>
    <scope>NUCLEOTIDE SEQUENCE [LARGE SCALE GENOMIC DNA]</scope>
    <source>
        <strain evidence="2 3">LHW63015</strain>
    </source>
</reference>
<keyword evidence="3" id="KW-1185">Reference proteome</keyword>
<dbReference type="EMBL" id="QMEY01000003">
    <property type="protein sequence ID" value="RBQ20466.1"/>
    <property type="molecule type" value="Genomic_DNA"/>
</dbReference>
<evidence type="ECO:0000313" key="3">
    <source>
        <dbReference type="Proteomes" id="UP000253303"/>
    </source>
</evidence>
<dbReference type="AlphaFoldDB" id="A0A366M2P3"/>
<protein>
    <submittedName>
        <fullName evidence="2">Uncharacterized protein</fullName>
    </submittedName>
</protein>
<dbReference type="Proteomes" id="UP000253303">
    <property type="component" value="Unassembled WGS sequence"/>
</dbReference>
<gene>
    <name evidence="2" type="ORF">DP939_11865</name>
</gene>
<evidence type="ECO:0000313" key="2">
    <source>
        <dbReference type="EMBL" id="RBQ20466.1"/>
    </source>
</evidence>
<sequence>MGEEKEDPLVPRQRDDLPPEAAERDRREGPGPVYRPEEDATGLPEDTPGEVRQGVEPETQVPPDRFEAPGRTETVGEEAGVPVPGEEPRPGAHAMGPAATSAQDGEIPEPAEPGEHGQPDAGLTAADLFGQDATEIQRRWRDVQATFVDDPRLAVERADGLFGEVVAAMREALDSRADRLHEQWTNAGEADTERLRLALRDYRATLEHLLHLTDQK</sequence>
<accession>A0A366M2P3</accession>